<protein>
    <submittedName>
        <fullName evidence="2">Uncharacterized protein</fullName>
    </submittedName>
</protein>
<dbReference type="Proteomes" id="UP000027730">
    <property type="component" value="Unassembled WGS sequence"/>
</dbReference>
<dbReference type="EMBL" id="KL584705">
    <property type="protein sequence ID" value="KEQ75191.1"/>
    <property type="molecule type" value="Genomic_DNA"/>
</dbReference>
<dbReference type="AlphaFoldDB" id="A0A074XKU8"/>
<keyword evidence="3" id="KW-1185">Reference proteome</keyword>
<evidence type="ECO:0000313" key="3">
    <source>
        <dbReference type="Proteomes" id="UP000027730"/>
    </source>
</evidence>
<accession>A0A074XKU8</accession>
<dbReference type="HOGENOM" id="CLU_142350_0_0_1"/>
<name>A0A074XKU8_9PEZI</name>
<feature type="compositionally biased region" description="Low complexity" evidence="1">
    <location>
        <begin position="1"/>
        <end position="18"/>
    </location>
</feature>
<evidence type="ECO:0000256" key="1">
    <source>
        <dbReference type="SAM" id="MobiDB-lite"/>
    </source>
</evidence>
<proteinExistence type="predicted"/>
<dbReference type="GeneID" id="25409666"/>
<evidence type="ECO:0000313" key="2">
    <source>
        <dbReference type="EMBL" id="KEQ75191.1"/>
    </source>
</evidence>
<organism evidence="2 3">
    <name type="scientific">Aureobasidium namibiae CBS 147.97</name>
    <dbReference type="NCBI Taxonomy" id="1043004"/>
    <lineage>
        <taxon>Eukaryota</taxon>
        <taxon>Fungi</taxon>
        <taxon>Dikarya</taxon>
        <taxon>Ascomycota</taxon>
        <taxon>Pezizomycotina</taxon>
        <taxon>Dothideomycetes</taxon>
        <taxon>Dothideomycetidae</taxon>
        <taxon>Dothideales</taxon>
        <taxon>Saccotheciaceae</taxon>
        <taxon>Aureobasidium</taxon>
    </lineage>
</organism>
<gene>
    <name evidence="2" type="ORF">M436DRAFT_42009</name>
</gene>
<sequence>MGRSSSSNSRSTSDDSTNLESLPLYSDLTIASPAELTAPNDTASPDEVRSFLVQLLVQNRKLHPDHARRIASKWNLGTGRELLSYTPSLYAEIFGLEDAWMVYKEAKVFILTQRKKGKPKVRCKLLDLIRWEWTINTNIHLQGSCSVYSWCCSAYP</sequence>
<feature type="region of interest" description="Disordered" evidence="1">
    <location>
        <begin position="1"/>
        <end position="20"/>
    </location>
</feature>
<reference evidence="2 3" key="1">
    <citation type="journal article" date="2014" name="BMC Genomics">
        <title>Genome sequencing of four Aureobasidium pullulans varieties: biotechnological potential, stress tolerance, and description of new species.</title>
        <authorList>
            <person name="Gostin Ar C."/>
            <person name="Ohm R.A."/>
            <person name="Kogej T."/>
            <person name="Sonjak S."/>
            <person name="Turk M."/>
            <person name="Zajc J."/>
            <person name="Zalar P."/>
            <person name="Grube M."/>
            <person name="Sun H."/>
            <person name="Han J."/>
            <person name="Sharma A."/>
            <person name="Chiniquy J."/>
            <person name="Ngan C.Y."/>
            <person name="Lipzen A."/>
            <person name="Barry K."/>
            <person name="Grigoriev I.V."/>
            <person name="Gunde-Cimerman N."/>
        </authorList>
    </citation>
    <scope>NUCLEOTIDE SEQUENCE [LARGE SCALE GENOMIC DNA]</scope>
    <source>
        <strain evidence="2 3">CBS 147.97</strain>
    </source>
</reference>
<dbReference type="OrthoDB" id="4771706at2759"/>
<dbReference type="RefSeq" id="XP_013429628.1">
    <property type="nucleotide sequence ID" value="XM_013574174.1"/>
</dbReference>